<protein>
    <submittedName>
        <fullName evidence="1">Uncharacterized protein</fullName>
    </submittedName>
</protein>
<organism evidence="1">
    <name type="scientific">Nostoc sp. PCC 9205</name>
    <dbReference type="NCBI Taxonomy" id="2099383"/>
    <lineage>
        <taxon>Bacteria</taxon>
        <taxon>Bacillati</taxon>
        <taxon>Cyanobacteriota</taxon>
        <taxon>Cyanophyceae</taxon>
        <taxon>Nostocales</taxon>
        <taxon>Nostocaceae</taxon>
        <taxon>Nostoc</taxon>
    </lineage>
</organism>
<accession>A0A2P0ZGR1</accession>
<dbReference type="EMBL" id="MG373776">
    <property type="protein sequence ID" value="AVH79607.1"/>
    <property type="molecule type" value="Genomic_DNA"/>
</dbReference>
<dbReference type="Pfam" id="PF17914">
    <property type="entry name" value="HopA1"/>
    <property type="match status" value="1"/>
</dbReference>
<name>A0A2P0ZGR1_9NOSO</name>
<evidence type="ECO:0000313" key="1">
    <source>
        <dbReference type="EMBL" id="AVH79607.1"/>
    </source>
</evidence>
<proteinExistence type="predicted"/>
<sequence length="374" mass="42347">MQLLNATVNQSLTAISESLQTALEDIVNHLQIESNFCIKHPNYKPFEFPSDLVQRFQQVSIELKSKYQALQLQSFLYGIYYNASLRSTLALNTQTNHVELYKNLENDSFLGVDLAFYEQLHNSNCGVGYFDPGWQIVREEQDSSLAVFKEGLTLHIQREQHLQGSAQSAQVGDLVAIRLPRNLVQNGFYMAIGNQGIDQSQENNYADTVRIYFNVSPDGAVAIMQSLTQQLNQAEIPFSFKVLYNPSDYERYDSGVLYFTKQHYSLIRGCLQSIYAQHQSHFRAETPLFTKVLAPGLSLAEEPNRKFAAQESFGQNRCRIVANGLVDALQQGQTTPEGRMTAILEQFKLLGVTLQQPYLNADSEDVYLPLDLCE</sequence>
<dbReference type="AlphaFoldDB" id="A0A2P0ZGR1"/>
<reference evidence="1" key="1">
    <citation type="journal article" date="2018" name="Science">
        <title>Natural noncanonical protein splicing yields products with diverse ?-amino acid residues.</title>
        <authorList>
            <person name="Morinaka B.I."/>
            <person name="Lakis E."/>
            <person name="Verest M."/>
            <person name="Helf M.J."/>
            <person name="Scalvenzi T."/>
            <person name="Vagstad A.L."/>
            <person name="Sims J."/>
            <person name="Sunagawa S."/>
            <person name="Gugger M."/>
            <person name="Piel J."/>
        </authorList>
    </citation>
    <scope>NUCLEOTIDE SEQUENCE</scope>
    <source>
        <strain evidence="1">PCC 9205</strain>
    </source>
</reference>
<dbReference type="InterPro" id="IPR040871">
    <property type="entry name" value="HopA1"/>
</dbReference>